<comment type="caution">
    <text evidence="2">The sequence shown here is derived from an EMBL/GenBank/DDBJ whole genome shotgun (WGS) entry which is preliminary data.</text>
</comment>
<accession>A0A4C1SXC1</accession>
<organism evidence="2 3">
    <name type="scientific">Eumeta variegata</name>
    <name type="common">Bagworm moth</name>
    <name type="synonym">Eumeta japonica</name>
    <dbReference type="NCBI Taxonomy" id="151549"/>
    <lineage>
        <taxon>Eukaryota</taxon>
        <taxon>Metazoa</taxon>
        <taxon>Ecdysozoa</taxon>
        <taxon>Arthropoda</taxon>
        <taxon>Hexapoda</taxon>
        <taxon>Insecta</taxon>
        <taxon>Pterygota</taxon>
        <taxon>Neoptera</taxon>
        <taxon>Endopterygota</taxon>
        <taxon>Lepidoptera</taxon>
        <taxon>Glossata</taxon>
        <taxon>Ditrysia</taxon>
        <taxon>Tineoidea</taxon>
        <taxon>Psychidae</taxon>
        <taxon>Oiketicinae</taxon>
        <taxon>Eumeta</taxon>
    </lineage>
</organism>
<keyword evidence="3" id="KW-1185">Reference proteome</keyword>
<feature type="region of interest" description="Disordered" evidence="1">
    <location>
        <begin position="54"/>
        <end position="163"/>
    </location>
</feature>
<feature type="compositionally biased region" description="Basic and acidic residues" evidence="1">
    <location>
        <begin position="70"/>
        <end position="81"/>
    </location>
</feature>
<feature type="compositionally biased region" description="Acidic residues" evidence="1">
    <location>
        <begin position="124"/>
        <end position="134"/>
    </location>
</feature>
<dbReference type="AlphaFoldDB" id="A0A4C1SXC1"/>
<feature type="compositionally biased region" description="Basic and acidic residues" evidence="1">
    <location>
        <begin position="91"/>
        <end position="100"/>
    </location>
</feature>
<protein>
    <submittedName>
        <fullName evidence="2">Uncharacterized protein</fullName>
    </submittedName>
</protein>
<name>A0A4C1SXC1_EUMVA</name>
<dbReference type="EMBL" id="BGZK01004105">
    <property type="protein sequence ID" value="GBP06903.1"/>
    <property type="molecule type" value="Genomic_DNA"/>
</dbReference>
<reference evidence="2 3" key="1">
    <citation type="journal article" date="2019" name="Commun. Biol.">
        <title>The bagworm genome reveals a unique fibroin gene that provides high tensile strength.</title>
        <authorList>
            <person name="Kono N."/>
            <person name="Nakamura H."/>
            <person name="Ohtoshi R."/>
            <person name="Tomita M."/>
            <person name="Numata K."/>
            <person name="Arakawa K."/>
        </authorList>
    </citation>
    <scope>NUCLEOTIDE SEQUENCE [LARGE SCALE GENOMIC DNA]</scope>
</reference>
<evidence type="ECO:0000313" key="3">
    <source>
        <dbReference type="Proteomes" id="UP000299102"/>
    </source>
</evidence>
<evidence type="ECO:0000313" key="2">
    <source>
        <dbReference type="EMBL" id="GBP06903.1"/>
    </source>
</evidence>
<evidence type="ECO:0000256" key="1">
    <source>
        <dbReference type="SAM" id="MobiDB-lite"/>
    </source>
</evidence>
<gene>
    <name evidence="2" type="ORF">EVAR_72338_1</name>
</gene>
<dbReference type="Proteomes" id="UP000299102">
    <property type="component" value="Unassembled WGS sequence"/>
</dbReference>
<proteinExistence type="predicted"/>
<sequence>MALGNRRPLRFNPRAPGPTWVYHGLTPVSLWALLEWTFISCTRGIKDEKIFENTQEEDERNKGKLPIKHRAIEAQKRRTDEGVFEILQKLETQEQGERQKTSQRSPAKRTPPPRTNDVTTDTNTEMELETDADTESTAQDNREVRKAKRKIPLLRMEQHALRS</sequence>